<evidence type="ECO:0000256" key="2">
    <source>
        <dbReference type="ARBA" id="ARBA00007316"/>
    </source>
</evidence>
<evidence type="ECO:0000256" key="1">
    <source>
        <dbReference type="ARBA" id="ARBA00004429"/>
    </source>
</evidence>
<evidence type="ECO:0000256" key="16">
    <source>
        <dbReference type="SAM" id="Coils"/>
    </source>
</evidence>
<dbReference type="RefSeq" id="WP_122129681.1">
    <property type="nucleotide sequence ID" value="NZ_CP033230.1"/>
</dbReference>
<keyword evidence="12 17" id="KW-1133">Transmembrane helix</keyword>
<dbReference type="InterPro" id="IPR003856">
    <property type="entry name" value="LPS_length_determ_N"/>
</dbReference>
<dbReference type="GO" id="GO:0005524">
    <property type="term" value="F:ATP binding"/>
    <property type="evidence" value="ECO:0007669"/>
    <property type="project" value="UniProtKB-KW"/>
</dbReference>
<evidence type="ECO:0000313" key="21">
    <source>
        <dbReference type="EMBL" id="AYO77239.1"/>
    </source>
</evidence>
<dbReference type="AlphaFoldDB" id="A0A3G2UX17"/>
<evidence type="ECO:0000256" key="17">
    <source>
        <dbReference type="SAM" id="Phobius"/>
    </source>
</evidence>
<dbReference type="Pfam" id="PF13807">
    <property type="entry name" value="GNVR"/>
    <property type="match status" value="1"/>
</dbReference>
<evidence type="ECO:0000259" key="19">
    <source>
        <dbReference type="Pfam" id="PF13614"/>
    </source>
</evidence>
<protein>
    <recommendedName>
        <fullName evidence="4">non-specific protein-tyrosine kinase</fullName>
        <ecNumber evidence="4">2.7.10.2</ecNumber>
    </recommendedName>
</protein>
<evidence type="ECO:0000256" key="3">
    <source>
        <dbReference type="ARBA" id="ARBA00008883"/>
    </source>
</evidence>
<evidence type="ECO:0000256" key="11">
    <source>
        <dbReference type="ARBA" id="ARBA00022840"/>
    </source>
</evidence>
<keyword evidence="6" id="KW-0997">Cell inner membrane</keyword>
<dbReference type="InterPro" id="IPR032807">
    <property type="entry name" value="GNVR"/>
</dbReference>
<keyword evidence="9" id="KW-0547">Nucleotide-binding</keyword>
<dbReference type="InterPro" id="IPR050445">
    <property type="entry name" value="Bact_polysacc_biosynth/exp"/>
</dbReference>
<comment type="similarity">
    <text evidence="2">Belongs to the CpsD/CapB family.</text>
</comment>
<feature type="coiled-coil region" evidence="16">
    <location>
        <begin position="263"/>
        <end position="324"/>
    </location>
</feature>
<evidence type="ECO:0000313" key="22">
    <source>
        <dbReference type="Proteomes" id="UP000280708"/>
    </source>
</evidence>
<comment type="catalytic activity">
    <reaction evidence="15">
        <text>L-tyrosyl-[protein] + ATP = O-phospho-L-tyrosyl-[protein] + ADP + H(+)</text>
        <dbReference type="Rhea" id="RHEA:10596"/>
        <dbReference type="Rhea" id="RHEA-COMP:10136"/>
        <dbReference type="Rhea" id="RHEA-COMP:20101"/>
        <dbReference type="ChEBI" id="CHEBI:15378"/>
        <dbReference type="ChEBI" id="CHEBI:30616"/>
        <dbReference type="ChEBI" id="CHEBI:46858"/>
        <dbReference type="ChEBI" id="CHEBI:61978"/>
        <dbReference type="ChEBI" id="CHEBI:456216"/>
        <dbReference type="EC" id="2.7.10.2"/>
    </reaction>
</comment>
<evidence type="ECO:0000256" key="7">
    <source>
        <dbReference type="ARBA" id="ARBA00022679"/>
    </source>
</evidence>
<evidence type="ECO:0000259" key="20">
    <source>
        <dbReference type="Pfam" id="PF13807"/>
    </source>
</evidence>
<dbReference type="EC" id="2.7.10.2" evidence="4"/>
<dbReference type="InterPro" id="IPR005702">
    <property type="entry name" value="Wzc-like_C"/>
</dbReference>
<dbReference type="Pfam" id="PF13614">
    <property type="entry name" value="AAA_31"/>
    <property type="match status" value="1"/>
</dbReference>
<feature type="transmembrane region" description="Helical" evidence="17">
    <location>
        <begin position="44"/>
        <end position="63"/>
    </location>
</feature>
<accession>A0A3G2UX17</accession>
<comment type="similarity">
    <text evidence="3">Belongs to the etk/wzc family.</text>
</comment>
<reference evidence="21 22" key="1">
    <citation type="submission" date="2018-10" db="EMBL/GenBank/DDBJ databases">
        <title>Characterization and genome analysis of a novel bacterium Sphingobium yanoikuyae SJTF8 capable of degrading PAHs.</title>
        <authorList>
            <person name="Yin C."/>
            <person name="Xiong W."/>
            <person name="Liang R."/>
        </authorList>
    </citation>
    <scope>NUCLEOTIDE SEQUENCE [LARGE SCALE GENOMIC DNA]</scope>
    <source>
        <strain evidence="21 22">SJTF8</strain>
    </source>
</reference>
<dbReference type="Gene3D" id="3.40.50.300">
    <property type="entry name" value="P-loop containing nucleotide triphosphate hydrolases"/>
    <property type="match status" value="1"/>
</dbReference>
<evidence type="ECO:0000256" key="14">
    <source>
        <dbReference type="ARBA" id="ARBA00023137"/>
    </source>
</evidence>
<feature type="domain" description="Polysaccharide chain length determinant N-terminal" evidence="18">
    <location>
        <begin position="30"/>
        <end position="122"/>
    </location>
</feature>
<dbReference type="Proteomes" id="UP000280708">
    <property type="component" value="Chromosome"/>
</dbReference>
<dbReference type="CDD" id="cd05387">
    <property type="entry name" value="BY-kinase"/>
    <property type="match status" value="1"/>
</dbReference>
<evidence type="ECO:0000256" key="4">
    <source>
        <dbReference type="ARBA" id="ARBA00011903"/>
    </source>
</evidence>
<feature type="domain" description="AAA" evidence="19">
    <location>
        <begin position="535"/>
        <end position="671"/>
    </location>
</feature>
<dbReference type="GO" id="GO:0005886">
    <property type="term" value="C:plasma membrane"/>
    <property type="evidence" value="ECO:0007669"/>
    <property type="project" value="UniProtKB-SubCell"/>
</dbReference>
<evidence type="ECO:0000256" key="12">
    <source>
        <dbReference type="ARBA" id="ARBA00022989"/>
    </source>
</evidence>
<feature type="domain" description="Tyrosine-protein kinase G-rich" evidence="20">
    <location>
        <begin position="395"/>
        <end position="467"/>
    </location>
</feature>
<keyword evidence="14" id="KW-0829">Tyrosine-protein kinase</keyword>
<evidence type="ECO:0000259" key="18">
    <source>
        <dbReference type="Pfam" id="PF02706"/>
    </source>
</evidence>
<dbReference type="Pfam" id="PF02706">
    <property type="entry name" value="Wzz"/>
    <property type="match status" value="1"/>
</dbReference>
<keyword evidence="5" id="KW-1003">Cell membrane</keyword>
<dbReference type="PANTHER" id="PTHR32309:SF13">
    <property type="entry name" value="FERRIC ENTEROBACTIN TRANSPORT PROTEIN FEPE"/>
    <property type="match status" value="1"/>
</dbReference>
<dbReference type="InterPro" id="IPR025669">
    <property type="entry name" value="AAA_dom"/>
</dbReference>
<evidence type="ECO:0000256" key="5">
    <source>
        <dbReference type="ARBA" id="ARBA00022475"/>
    </source>
</evidence>
<evidence type="ECO:0000256" key="6">
    <source>
        <dbReference type="ARBA" id="ARBA00022519"/>
    </source>
</evidence>
<keyword evidence="13 17" id="KW-0472">Membrane</keyword>
<proteinExistence type="inferred from homology"/>
<gene>
    <name evidence="21" type="ORF">EBF16_10255</name>
</gene>
<keyword evidence="10 21" id="KW-0418">Kinase</keyword>
<keyword evidence="16" id="KW-0175">Coiled coil</keyword>
<dbReference type="PANTHER" id="PTHR32309">
    <property type="entry name" value="TYROSINE-PROTEIN KINASE"/>
    <property type="match status" value="1"/>
</dbReference>
<keyword evidence="8 17" id="KW-0812">Transmembrane</keyword>
<dbReference type="GO" id="GO:0004715">
    <property type="term" value="F:non-membrane spanning protein tyrosine kinase activity"/>
    <property type="evidence" value="ECO:0007669"/>
    <property type="project" value="UniProtKB-EC"/>
</dbReference>
<keyword evidence="11" id="KW-0067">ATP-binding</keyword>
<name>A0A3G2UX17_SPHYA</name>
<keyword evidence="7 21" id="KW-0808">Transferase</keyword>
<organism evidence="21 22">
    <name type="scientific">Sphingobium yanoikuyae</name>
    <name type="common">Sphingomonas yanoikuyae</name>
    <dbReference type="NCBI Taxonomy" id="13690"/>
    <lineage>
        <taxon>Bacteria</taxon>
        <taxon>Pseudomonadati</taxon>
        <taxon>Pseudomonadota</taxon>
        <taxon>Alphaproteobacteria</taxon>
        <taxon>Sphingomonadales</taxon>
        <taxon>Sphingomonadaceae</taxon>
        <taxon>Sphingobium</taxon>
    </lineage>
</organism>
<evidence type="ECO:0000256" key="8">
    <source>
        <dbReference type="ARBA" id="ARBA00022692"/>
    </source>
</evidence>
<sequence>MMSANRLHMASKEEIENYDLLEDERHEPFFDLRALWATVYRNRLVMGLILGGCIALGILSILVMPRVYEARSSVQIDQQVAKVLGTEDDQTVIGGADADRFLQTQVDIIKSRSTAKKVSDSLGLAANDRFLEQMGVGPVLGDKRGRREETVLNTLQDNLDVDLKRNSRVVGILFKSRDPALADRVANSYAQNVIEGNIQRKFSTSTYSRNFLEKQLGLAKQRLEASERALISYARSARLIDASSGAKQDWQASGPRSLVTANLVQLNENYAAAAAARSQAMERWEQARGASLMTLPEVLGNDGMQRLLQRRAELMADFTQLRQRLTPEHPTVTQVGAQVSELDRQIRNFAESIRNSIRNQYLTADRQYKALEAQVAALKGATLAEQDRSVQYNILQREVDTNRQLYESLLQRFKEVSAESGVATNNISIVDQAETPRKPTSPRPLLNLALATICGLGLALLYAIARERLDDAIRDPGDVETKLHLPLLGVVPEVEGGAPLAELEDTKAEISEAYNSVRTAVELSSNQGLFHSILVSSSSKGEGKSTTSFALARGFALVGRKVLLIDADLRRPSLHRFLNMRQPDKGLSSVLARTCTISEAVLPMGIPNAAFLPSGPLPPDPANLFAGDAVEQLLATLADDYDLVILDGPPVLALADATELTAAAEATIFVCAAGSAHFGQTRNAVSRLNRAHGRLIGAVVTKYNSRKSGYGPSADYYRYNYEEDPA</sequence>
<evidence type="ECO:0000256" key="13">
    <source>
        <dbReference type="ARBA" id="ARBA00023136"/>
    </source>
</evidence>
<comment type="subcellular location">
    <subcellularLocation>
        <location evidence="1">Cell inner membrane</location>
        <topology evidence="1">Multi-pass membrane protein</topology>
    </subcellularLocation>
</comment>
<dbReference type="InterPro" id="IPR027417">
    <property type="entry name" value="P-loop_NTPase"/>
</dbReference>
<evidence type="ECO:0000256" key="15">
    <source>
        <dbReference type="ARBA" id="ARBA00051245"/>
    </source>
</evidence>
<dbReference type="NCBIfam" id="TIGR01007">
    <property type="entry name" value="eps_fam"/>
    <property type="match status" value="1"/>
</dbReference>
<evidence type="ECO:0000256" key="9">
    <source>
        <dbReference type="ARBA" id="ARBA00022741"/>
    </source>
</evidence>
<dbReference type="SUPFAM" id="SSF52540">
    <property type="entry name" value="P-loop containing nucleoside triphosphate hydrolases"/>
    <property type="match status" value="1"/>
</dbReference>
<dbReference type="EMBL" id="CP033230">
    <property type="protein sequence ID" value="AYO77239.1"/>
    <property type="molecule type" value="Genomic_DNA"/>
</dbReference>
<evidence type="ECO:0000256" key="10">
    <source>
        <dbReference type="ARBA" id="ARBA00022777"/>
    </source>
</evidence>